<organism evidence="3 4">
    <name type="scientific">Aeropyrum pernix</name>
    <dbReference type="NCBI Taxonomy" id="56636"/>
    <lineage>
        <taxon>Archaea</taxon>
        <taxon>Thermoproteota</taxon>
        <taxon>Thermoprotei</taxon>
        <taxon>Desulfurococcales</taxon>
        <taxon>Desulfurococcaceae</taxon>
        <taxon>Aeropyrum</taxon>
    </lineage>
</organism>
<dbReference type="PANTHER" id="PTHR35039">
    <property type="entry name" value="3-KETO-L-GULONATE-6-PHOSPHATE DECARBOXYLASE SGBH-RELATED"/>
    <property type="match status" value="1"/>
</dbReference>
<comment type="caution">
    <text evidence="3">The sequence shown here is derived from an EMBL/GenBank/DDBJ whole genome shotgun (WGS) entry which is preliminary data.</text>
</comment>
<dbReference type="InterPro" id="IPR013785">
    <property type="entry name" value="Aldolase_TIM"/>
</dbReference>
<accession>A0A401H9G0</accession>
<dbReference type="GO" id="GO:0004590">
    <property type="term" value="F:orotidine-5'-phosphate decarboxylase activity"/>
    <property type="evidence" value="ECO:0007669"/>
    <property type="project" value="InterPro"/>
</dbReference>
<dbReference type="Proteomes" id="UP000291213">
    <property type="component" value="Unassembled WGS sequence"/>
</dbReference>
<dbReference type="AlphaFoldDB" id="A0A401H9G0"/>
<evidence type="ECO:0000259" key="2">
    <source>
        <dbReference type="SMART" id="SM00934"/>
    </source>
</evidence>
<evidence type="ECO:0000256" key="1">
    <source>
        <dbReference type="ARBA" id="ARBA00023239"/>
    </source>
</evidence>
<keyword evidence="1" id="KW-0456">Lyase</keyword>
<evidence type="ECO:0000313" key="3">
    <source>
        <dbReference type="EMBL" id="GBF08969.1"/>
    </source>
</evidence>
<proteinExistence type="predicted"/>
<name>A0A401H9G0_AERPX</name>
<dbReference type="GO" id="GO:0033982">
    <property type="term" value="F:3-dehydro-L-gulonate-6-phosphate decarboxylase activity"/>
    <property type="evidence" value="ECO:0007669"/>
    <property type="project" value="TreeGrafter"/>
</dbReference>
<dbReference type="InterPro" id="IPR011060">
    <property type="entry name" value="RibuloseP-bd_barrel"/>
</dbReference>
<feature type="domain" description="Orotidine 5'-phosphate decarboxylase" evidence="2">
    <location>
        <begin position="22"/>
        <end position="229"/>
    </location>
</feature>
<sequence length="241" mass="24321">MLAGPSSVPGRLGSSLAECGYVLQVALDYTSLWDAVSLASRIGARRGVALEVGTPLLKAHGARDSVAALRGVAGEEAPVVVDTKTADASDVEADIVASSGGDAFTVVAAAHDVTLKQAAEAAVQRGVAVYGDLVVSRDPLLDARRAVDAGVHIVLLHLGLDVQRALGLTASSRVDLVRRMASEIDATIAVAGGVKPGEAGALASAGASIVIIGGAITGSPDPGREVEKALESLRGEGFRCR</sequence>
<dbReference type="SMART" id="SM00934">
    <property type="entry name" value="OMPdecase"/>
    <property type="match status" value="1"/>
</dbReference>
<dbReference type="SUPFAM" id="SSF51366">
    <property type="entry name" value="Ribulose-phoshate binding barrel"/>
    <property type="match status" value="1"/>
</dbReference>
<dbReference type="Gene3D" id="3.20.20.70">
    <property type="entry name" value="Aldolase class I"/>
    <property type="match status" value="1"/>
</dbReference>
<dbReference type="EMBL" id="BDMD01000037">
    <property type="protein sequence ID" value="GBF08969.1"/>
    <property type="molecule type" value="Genomic_DNA"/>
</dbReference>
<dbReference type="GO" id="GO:0019854">
    <property type="term" value="P:L-ascorbic acid catabolic process"/>
    <property type="evidence" value="ECO:0007669"/>
    <property type="project" value="TreeGrafter"/>
</dbReference>
<reference evidence="3 4" key="1">
    <citation type="submission" date="2017-02" db="EMBL/GenBank/DDBJ databases">
        <title>isolation and characterization of a novel temperate virus Aeropyrum globular virus 1 infecting hyperthermophilic archaeon Aeropyrum.</title>
        <authorList>
            <person name="Yumiya M."/>
            <person name="Yoshida T."/>
            <person name="Sako Y."/>
        </authorList>
    </citation>
    <scope>NUCLEOTIDE SEQUENCE [LARGE SCALE GENOMIC DNA]</scope>
    <source>
        <strain evidence="3 4">YK1-12-2013</strain>
    </source>
</reference>
<dbReference type="PANTHER" id="PTHR35039:SF3">
    <property type="entry name" value="3-KETO-L-GULONATE-6-PHOSPHATE DECARBOXYLASE SGBH-RELATED"/>
    <property type="match status" value="1"/>
</dbReference>
<dbReference type="InterPro" id="IPR001754">
    <property type="entry name" value="OMPdeCOase_dom"/>
</dbReference>
<protein>
    <submittedName>
        <fullName evidence="3">Hexulose-6-phosphate synthase</fullName>
    </submittedName>
</protein>
<gene>
    <name evidence="3" type="ORF">apy_06940</name>
</gene>
<dbReference type="GO" id="GO:0006207">
    <property type="term" value="P:'de novo' pyrimidine nucleobase biosynthetic process"/>
    <property type="evidence" value="ECO:0007669"/>
    <property type="project" value="InterPro"/>
</dbReference>
<evidence type="ECO:0000313" key="4">
    <source>
        <dbReference type="Proteomes" id="UP000291213"/>
    </source>
</evidence>
<dbReference type="Pfam" id="PF00215">
    <property type="entry name" value="OMPdecase"/>
    <property type="match status" value="1"/>
</dbReference>